<gene>
    <name evidence="2" type="ORF">QTH91_01725</name>
</gene>
<name>A0ABT7N5P1_9BURK</name>
<dbReference type="Proteomes" id="UP001174908">
    <property type="component" value="Unassembled WGS sequence"/>
</dbReference>
<organism evidence="2 3">
    <name type="scientific">Variovorax dokdonensis</name>
    <dbReference type="NCBI Taxonomy" id="344883"/>
    <lineage>
        <taxon>Bacteria</taxon>
        <taxon>Pseudomonadati</taxon>
        <taxon>Pseudomonadota</taxon>
        <taxon>Betaproteobacteria</taxon>
        <taxon>Burkholderiales</taxon>
        <taxon>Comamonadaceae</taxon>
        <taxon>Variovorax</taxon>
    </lineage>
</organism>
<dbReference type="EMBL" id="JASZYV010000001">
    <property type="protein sequence ID" value="MDM0043190.1"/>
    <property type="molecule type" value="Genomic_DNA"/>
</dbReference>
<evidence type="ECO:0000313" key="2">
    <source>
        <dbReference type="EMBL" id="MDM0043190.1"/>
    </source>
</evidence>
<evidence type="ECO:0000313" key="3">
    <source>
        <dbReference type="Proteomes" id="UP001174908"/>
    </source>
</evidence>
<keyword evidence="3" id="KW-1185">Reference proteome</keyword>
<accession>A0ABT7N5P1</accession>
<reference evidence="2" key="1">
    <citation type="submission" date="2023-06" db="EMBL/GenBank/DDBJ databases">
        <authorList>
            <person name="Jiang Y."/>
            <person name="Liu Q."/>
        </authorList>
    </citation>
    <scope>NUCLEOTIDE SEQUENCE</scope>
    <source>
        <strain evidence="2">CGMCC 1.12089</strain>
    </source>
</reference>
<protein>
    <submittedName>
        <fullName evidence="2">Uncharacterized protein</fullName>
    </submittedName>
</protein>
<proteinExistence type="predicted"/>
<comment type="caution">
    <text evidence="2">The sequence shown here is derived from an EMBL/GenBank/DDBJ whole genome shotgun (WGS) entry which is preliminary data.</text>
</comment>
<evidence type="ECO:0000256" key="1">
    <source>
        <dbReference type="SAM" id="MobiDB-lite"/>
    </source>
</evidence>
<sequence>MTISGSSAALRSPLQGLRHKPTSFLRPRVAGPSGAAALASHGMTADSVFKRLPAIGDTPVRDKQAF</sequence>
<dbReference type="RefSeq" id="WP_286658311.1">
    <property type="nucleotide sequence ID" value="NZ_JASZYV010000001.1"/>
</dbReference>
<feature type="region of interest" description="Disordered" evidence="1">
    <location>
        <begin position="1"/>
        <end position="28"/>
    </location>
</feature>